<feature type="transmembrane region" description="Helical" evidence="1">
    <location>
        <begin position="40"/>
        <end position="64"/>
    </location>
</feature>
<evidence type="ECO:0000256" key="1">
    <source>
        <dbReference type="SAM" id="Phobius"/>
    </source>
</evidence>
<dbReference type="Gene3D" id="1.10.287.3510">
    <property type="match status" value="1"/>
</dbReference>
<feature type="transmembrane region" description="Helical" evidence="1">
    <location>
        <begin position="15"/>
        <end position="34"/>
    </location>
</feature>
<keyword evidence="2" id="KW-0496">Mitochondrion</keyword>
<keyword evidence="1" id="KW-0812">Transmembrane</keyword>
<name>A0A9F1U564_9BILA</name>
<evidence type="ECO:0000313" key="2">
    <source>
        <dbReference type="EMBL" id="WAX01712.1"/>
    </source>
</evidence>
<reference evidence="2" key="1">
    <citation type="submission" date="2022-01" db="EMBL/GenBank/DDBJ databases">
        <title>Evolutionary rates of mitochondrial sequences and gene orders in Spirurina (Nematoda) are episodic but synchronised.</title>
        <authorList>
            <person name="Zou H."/>
            <person name="Chen R."/>
            <person name="Wang G.-T."/>
        </authorList>
    </citation>
    <scope>NUCLEOTIDE SEQUENCE</scope>
</reference>
<sequence>MFIGFMMLMMKQNHLFYVLLSFEFMMIDLFFWLSFVVSESFYFCFICFCVMVSILGLLMLVSLLKYYGSDKSLY</sequence>
<gene>
    <name evidence="2" type="primary">nad4L</name>
</gene>
<dbReference type="EMBL" id="OM469015">
    <property type="protein sequence ID" value="WAX01712.1"/>
    <property type="molecule type" value="Genomic_DNA"/>
</dbReference>
<keyword evidence="1" id="KW-0472">Membrane</keyword>
<proteinExistence type="predicted"/>
<dbReference type="AlphaFoldDB" id="A0A9F1U564"/>
<accession>A0A9F1U564</accession>
<keyword evidence="1" id="KW-1133">Transmembrane helix</keyword>
<protein>
    <submittedName>
        <fullName evidence="2">NADH dehydrogenase subunit 4L</fullName>
    </submittedName>
</protein>
<organism evidence="2">
    <name type="scientific">Philometra sp. HZ-2022</name>
    <dbReference type="NCBI Taxonomy" id="3016125"/>
    <lineage>
        <taxon>Eukaryota</taxon>
        <taxon>Metazoa</taxon>
        <taxon>Ecdysozoa</taxon>
        <taxon>Nematoda</taxon>
        <taxon>Chromadorea</taxon>
        <taxon>Rhabditida</taxon>
        <taxon>Spirurina</taxon>
        <taxon>Dracunculoidea</taxon>
        <taxon>Philometridae</taxon>
        <taxon>Philometra</taxon>
    </lineage>
</organism>
<geneLocation type="mitochondrion" evidence="2"/>